<keyword evidence="4" id="KW-1185">Reference proteome</keyword>
<reference evidence="3 4" key="1">
    <citation type="submission" date="2016-03" db="EMBL/GenBank/DDBJ databases">
        <authorList>
            <person name="Ploux O."/>
        </authorList>
    </citation>
    <scope>NUCLEOTIDE SEQUENCE [LARGE SCALE GENOMIC DNA]</scope>
    <source>
        <strain evidence="3 4">UAMH 11012</strain>
    </source>
</reference>
<feature type="region of interest" description="Disordered" evidence="2">
    <location>
        <begin position="51"/>
        <end position="75"/>
    </location>
</feature>
<dbReference type="AlphaFoldDB" id="A0A1L7XYZ7"/>
<evidence type="ECO:0000313" key="3">
    <source>
        <dbReference type="EMBL" id="CZR70248.1"/>
    </source>
</evidence>
<proteinExistence type="predicted"/>
<dbReference type="InterPro" id="IPR001138">
    <property type="entry name" value="Zn2Cys6_DnaBD"/>
</dbReference>
<dbReference type="STRING" id="576137.A0A1L7XYZ7"/>
<gene>
    <name evidence="3" type="ORF">PAC_20149</name>
</gene>
<dbReference type="GO" id="GO:0000981">
    <property type="term" value="F:DNA-binding transcription factor activity, RNA polymerase II-specific"/>
    <property type="evidence" value="ECO:0007669"/>
    <property type="project" value="InterPro"/>
</dbReference>
<sequence length="431" mass="49293">MASSAPQLRQLGRACDRCYELKERCKRASTTITCARCDRLGQTCLTIRPVRPVGRRPQQREEAASNNSPSQQNTVTQYPHITRLCNIPDLRPEEKELLMFFLGRPDALEYCVISPSFNDAEQRSFAAPLPAALPVLKDAYLACAGALRSLYHGNETEVDSNANLRRASSAMKTLRSLPVDSPEDAAVWRFMEIAVLDPETEPLLSFLVLLETMECIVHRRKPTFRIQLRNSESVDRHLGLCLPLLPYFYDLCVINHSLANATDARVLARLQQELDSIQSVVDVWQPSQPEDFIQQFESAEIVHLLAQARVYRLAALLLSHRLRYVFGQEDSQADFWSKEIMRELELAQRVTKRPTHCVTLPFVIAAIEIRGSDARMKTFQDVARYVDRFTPVVQKATRLFLIRVWKERDIRIGCSWFTSIYKPCIILNTIL</sequence>
<evidence type="ECO:0008006" key="5">
    <source>
        <dbReference type="Google" id="ProtNLM"/>
    </source>
</evidence>
<dbReference type="Proteomes" id="UP000184330">
    <property type="component" value="Unassembled WGS sequence"/>
</dbReference>
<protein>
    <recommendedName>
        <fullName evidence="5">Zn(2)-C6 fungal-type domain-containing protein</fullName>
    </recommendedName>
</protein>
<dbReference type="InterPro" id="IPR021858">
    <property type="entry name" value="Fun_TF"/>
</dbReference>
<name>A0A1L7XYZ7_9HELO</name>
<dbReference type="EMBL" id="FJOG01000114">
    <property type="protein sequence ID" value="CZR70248.1"/>
    <property type="molecule type" value="Genomic_DNA"/>
</dbReference>
<keyword evidence="1" id="KW-0539">Nucleus</keyword>
<dbReference type="GO" id="GO:0008270">
    <property type="term" value="F:zinc ion binding"/>
    <property type="evidence" value="ECO:0007669"/>
    <property type="project" value="InterPro"/>
</dbReference>
<dbReference type="SUPFAM" id="SSF57701">
    <property type="entry name" value="Zn2/Cys6 DNA-binding domain"/>
    <property type="match status" value="1"/>
</dbReference>
<dbReference type="OrthoDB" id="4137815at2759"/>
<feature type="compositionally biased region" description="Polar residues" evidence="2">
    <location>
        <begin position="64"/>
        <end position="75"/>
    </location>
</feature>
<dbReference type="Pfam" id="PF11951">
    <property type="entry name" value="Fungal_trans_2"/>
    <property type="match status" value="1"/>
</dbReference>
<organism evidence="3 4">
    <name type="scientific">Phialocephala subalpina</name>
    <dbReference type="NCBI Taxonomy" id="576137"/>
    <lineage>
        <taxon>Eukaryota</taxon>
        <taxon>Fungi</taxon>
        <taxon>Dikarya</taxon>
        <taxon>Ascomycota</taxon>
        <taxon>Pezizomycotina</taxon>
        <taxon>Leotiomycetes</taxon>
        <taxon>Helotiales</taxon>
        <taxon>Mollisiaceae</taxon>
        <taxon>Phialocephala</taxon>
        <taxon>Phialocephala fortinii species complex</taxon>
    </lineage>
</organism>
<evidence type="ECO:0000256" key="2">
    <source>
        <dbReference type="SAM" id="MobiDB-lite"/>
    </source>
</evidence>
<accession>A0A1L7XYZ7</accession>
<dbReference type="CDD" id="cd00067">
    <property type="entry name" value="GAL4"/>
    <property type="match status" value="1"/>
</dbReference>
<evidence type="ECO:0000256" key="1">
    <source>
        <dbReference type="ARBA" id="ARBA00023242"/>
    </source>
</evidence>
<dbReference type="InterPro" id="IPR036864">
    <property type="entry name" value="Zn2-C6_fun-type_DNA-bd_sf"/>
</dbReference>
<evidence type="ECO:0000313" key="4">
    <source>
        <dbReference type="Proteomes" id="UP000184330"/>
    </source>
</evidence>